<dbReference type="EC" id="1.3.1.12" evidence="4"/>
<dbReference type="Pfam" id="PF20463">
    <property type="entry name" value="PDH_C"/>
    <property type="match status" value="1"/>
</dbReference>
<dbReference type="AlphaFoldDB" id="A0A545TIN0"/>
<dbReference type="GO" id="GO:0006571">
    <property type="term" value="P:tyrosine biosynthetic process"/>
    <property type="evidence" value="ECO:0007669"/>
    <property type="project" value="InterPro"/>
</dbReference>
<dbReference type="SUPFAM" id="SSF48179">
    <property type="entry name" value="6-phosphogluconate dehydrogenase C-terminal domain-like"/>
    <property type="match status" value="1"/>
</dbReference>
<gene>
    <name evidence="4" type="primary">tyrA</name>
    <name evidence="4" type="ORF">FLL45_03695</name>
</gene>
<dbReference type="Gene3D" id="3.40.50.720">
    <property type="entry name" value="NAD(P)-binding Rossmann-like Domain"/>
    <property type="match status" value="1"/>
</dbReference>
<dbReference type="InterPro" id="IPR046826">
    <property type="entry name" value="PDH_N"/>
</dbReference>
<reference evidence="4 5" key="1">
    <citation type="submission" date="2019-06" db="EMBL/GenBank/DDBJ databases">
        <title>Draft genome of Aliikangiella marina GYP-15.</title>
        <authorList>
            <person name="Wang G."/>
        </authorList>
    </citation>
    <scope>NUCLEOTIDE SEQUENCE [LARGE SCALE GENOMIC DNA]</scope>
    <source>
        <strain evidence="4 5">GYP-15</strain>
    </source>
</reference>
<dbReference type="GO" id="GO:0008977">
    <property type="term" value="F:prephenate dehydrogenase (NAD+) activity"/>
    <property type="evidence" value="ECO:0007669"/>
    <property type="project" value="UniProtKB-EC"/>
</dbReference>
<keyword evidence="5" id="KW-1185">Reference proteome</keyword>
<name>A0A545TIN0_9GAMM</name>
<dbReference type="Gene3D" id="1.10.3660.10">
    <property type="entry name" value="6-phosphogluconate dehydrogenase C-terminal like domain"/>
    <property type="match status" value="1"/>
</dbReference>
<evidence type="ECO:0000313" key="4">
    <source>
        <dbReference type="EMBL" id="TQV77068.1"/>
    </source>
</evidence>
<evidence type="ECO:0000256" key="2">
    <source>
        <dbReference type="SAM" id="MobiDB-lite"/>
    </source>
</evidence>
<dbReference type="PANTHER" id="PTHR21363:SF0">
    <property type="entry name" value="PREPHENATE DEHYDROGENASE [NADP(+)]"/>
    <property type="match status" value="1"/>
</dbReference>
<dbReference type="InterPro" id="IPR046825">
    <property type="entry name" value="PDH_C"/>
</dbReference>
<comment type="caution">
    <text evidence="4">The sequence shown here is derived from an EMBL/GenBank/DDBJ whole genome shotgun (WGS) entry which is preliminary data.</text>
</comment>
<dbReference type="SUPFAM" id="SSF51735">
    <property type="entry name" value="NAD(P)-binding Rossmann-fold domains"/>
    <property type="match status" value="1"/>
</dbReference>
<proteinExistence type="predicted"/>
<dbReference type="InterPro" id="IPR008927">
    <property type="entry name" value="6-PGluconate_DH-like_C_sf"/>
</dbReference>
<evidence type="ECO:0000259" key="3">
    <source>
        <dbReference type="PROSITE" id="PS51176"/>
    </source>
</evidence>
<protein>
    <submittedName>
        <fullName evidence="4">Bifunctional chorismate mutase/prephenate dehydrogenase</fullName>
        <ecNumber evidence="4">1.3.1.12</ecNumber>
        <ecNumber evidence="4">5.4.99.5</ecNumber>
    </submittedName>
</protein>
<keyword evidence="1 4" id="KW-0560">Oxidoreductase</keyword>
<evidence type="ECO:0000313" key="5">
    <source>
        <dbReference type="Proteomes" id="UP000317839"/>
    </source>
</evidence>
<dbReference type="GO" id="GO:0004106">
    <property type="term" value="F:chorismate mutase activity"/>
    <property type="evidence" value="ECO:0007669"/>
    <property type="project" value="UniProtKB-EC"/>
</dbReference>
<dbReference type="EMBL" id="VIKR01000001">
    <property type="protein sequence ID" value="TQV77068.1"/>
    <property type="molecule type" value="Genomic_DNA"/>
</dbReference>
<dbReference type="InterPro" id="IPR003099">
    <property type="entry name" value="Prephen_DH"/>
</dbReference>
<dbReference type="PROSITE" id="PS51176">
    <property type="entry name" value="PDH_ADH"/>
    <property type="match status" value="1"/>
</dbReference>
<dbReference type="GO" id="GO:0004665">
    <property type="term" value="F:prephenate dehydrogenase (NADP+) activity"/>
    <property type="evidence" value="ECO:0007669"/>
    <property type="project" value="InterPro"/>
</dbReference>
<organism evidence="4 5">
    <name type="scientific">Aliikangiella marina</name>
    <dbReference type="NCBI Taxonomy" id="1712262"/>
    <lineage>
        <taxon>Bacteria</taxon>
        <taxon>Pseudomonadati</taxon>
        <taxon>Pseudomonadota</taxon>
        <taxon>Gammaproteobacteria</taxon>
        <taxon>Oceanospirillales</taxon>
        <taxon>Pleioneaceae</taxon>
        <taxon>Aliikangiella</taxon>
    </lineage>
</organism>
<dbReference type="GO" id="GO:0070403">
    <property type="term" value="F:NAD+ binding"/>
    <property type="evidence" value="ECO:0007669"/>
    <property type="project" value="InterPro"/>
</dbReference>
<dbReference type="Pfam" id="PF02153">
    <property type="entry name" value="PDH_N"/>
    <property type="match status" value="1"/>
</dbReference>
<dbReference type="EC" id="5.4.99.5" evidence="4"/>
<evidence type="ECO:0000256" key="1">
    <source>
        <dbReference type="ARBA" id="ARBA00023002"/>
    </source>
</evidence>
<keyword evidence="4" id="KW-0413">Isomerase</keyword>
<feature type="region of interest" description="Disordered" evidence="2">
    <location>
        <begin position="319"/>
        <end position="338"/>
    </location>
</feature>
<feature type="compositionally biased region" description="Basic and acidic residues" evidence="2">
    <location>
        <begin position="322"/>
        <end position="338"/>
    </location>
</feature>
<dbReference type="PANTHER" id="PTHR21363">
    <property type="entry name" value="PREPHENATE DEHYDROGENASE"/>
    <property type="match status" value="1"/>
</dbReference>
<dbReference type="NCBIfam" id="NF008400">
    <property type="entry name" value="PRK11199.1"/>
    <property type="match status" value="1"/>
</dbReference>
<dbReference type="Proteomes" id="UP000317839">
    <property type="component" value="Unassembled WGS sequence"/>
</dbReference>
<dbReference type="OrthoDB" id="5939631at2"/>
<feature type="domain" description="Prephenate/arogenate dehydrogenase" evidence="3">
    <location>
        <begin position="49"/>
        <end position="311"/>
    </location>
</feature>
<dbReference type="RefSeq" id="WP_142888428.1">
    <property type="nucleotide sequence ID" value="NZ_VIKR01000001.1"/>
</dbReference>
<accession>A0A545TIN0</accession>
<dbReference type="InterPro" id="IPR036291">
    <property type="entry name" value="NAD(P)-bd_dom_sf"/>
</dbReference>
<dbReference type="InterPro" id="IPR050812">
    <property type="entry name" value="Preph/Arog_dehydrog"/>
</dbReference>
<sequence length="338" mass="37634">MSAEDICLDQLSLADLEKLQQKVLARKAELELSSGTTNKISPSASEQIQKVVVIGGEGQLGQFFCRLFNESGCDVTSLEKQDWADAEQILKSANLVLVAVPIHVTESIINRLTMLSADCVLADITSIKTIPVETMLKVHPGPVVGLHPMFGPGVESISGQTVVVCQARMAAHSSWLIELLNSYGAKLVKVTAAEHDQTMAFVQVLRHFSTVVYGCHLAEESVDIEQVLSMSSPIYRLELAMVGRLFAQSSDLYTEIIFANPQNVGMMKRYIERYTRLLSLVETNDKKRFKREFATTRHWFGKYAEQFLDESSKLLSQARLTRSSEDNKSDQVKESNND</sequence>